<reference evidence="2" key="1">
    <citation type="submission" date="2016-10" db="EMBL/GenBank/DDBJ databases">
        <authorList>
            <person name="Wegmann U."/>
        </authorList>
    </citation>
    <scope>NUCLEOTIDE SEQUENCE [LARGE SCALE GENOMIC DNA]</scope>
</reference>
<sequence>MQEQDIQLAARCARLAEQSRHAAAWLADNRETVGSECTTLQKEMRRAARFFGKCEQAARRKMCVGVFGPSQSGKSYLISALARDSRGDLLADFCGRTSDFITEINPEGGKESTGLVTRFTTTPPQGLTPEFPIRLRLLSEMDVVRVLANTYYADCEHKQMPDADAMRSALERLTQTARQSSPGVSSITADDMEDLREYLNRNFLSKPRVQMLQQGYWTQAVSLAPLLPLSYRAELFGIIWNSQPKFQQLFLELCQALEALGNPAEADCPLEALLPRQTSIIDVALLAGLGTGSTEDRLTLLGTGGRKAALPRAVVTALTAEITIFMREQPDDFFSYTDLLDFPGYRSRLKILDLDKELEREGALQNLFLRGKVAYLFERYCEEHELTSMLLCIGPGNQEVQDLPRAVYDWICSTHGEDPAHRAGKAPSLFFVLTKMDMEFEKKAGSPSVEQRWNTRLQSSLLDFFGKQHDWPTNWDGAHPFRNIFLLRNPNFRCEAIFTFDAQGNESGIRPDQTAYVEEVRRAFVDSPLVRRHVDDPEAVWQAAMTLNDGGISLLRQRLRPLCNPELKRHQIGVGLDEQAERVLTALRVYYQSDDREELRRQKEALARDLAVLLARVAQNQTFGEMLHRLQVSDHDLYVLCAQVTSATPEAENGGAAPASIGVRVSQQDILDELFGDEAPVATGMPGTPPVTGKDGAAELAEAVFDAWVEQARQFAADAETRTFFAMPARELDQFCHELLLSAQRCRVRQQMEEDLRACSAYSNLERERLLWKQASLAADAINAFVDWLGFDPRRHSEQERTILFRDKPVVLFPAVSDPVGEPLIGEVEAPYDRQWYTDWLRALMHGITANADFDGRQIRNPQQNKRLYDILQAFKG</sequence>
<name>A0A1K1LDB0_9BACT</name>
<protein>
    <submittedName>
        <fullName evidence="1">Putative virulence factor</fullName>
    </submittedName>
</protein>
<gene>
    <name evidence="1" type="ORF">DESPIGER_0807</name>
</gene>
<dbReference type="SUPFAM" id="SSF52540">
    <property type="entry name" value="P-loop containing nucleoside triphosphate hydrolases"/>
    <property type="match status" value="1"/>
</dbReference>
<dbReference type="Pfam" id="PF10139">
    <property type="entry name" value="Virul_Fac"/>
    <property type="match status" value="1"/>
</dbReference>
<keyword evidence="2" id="KW-1185">Reference proteome</keyword>
<organism evidence="1 2">
    <name type="scientific">Desulfovibrio piger</name>
    <dbReference type="NCBI Taxonomy" id="901"/>
    <lineage>
        <taxon>Bacteria</taxon>
        <taxon>Pseudomonadati</taxon>
        <taxon>Thermodesulfobacteriota</taxon>
        <taxon>Desulfovibrionia</taxon>
        <taxon>Desulfovibrionales</taxon>
        <taxon>Desulfovibrionaceae</taxon>
        <taxon>Desulfovibrio</taxon>
    </lineage>
</organism>
<dbReference type="RefSeq" id="WP_072333419.1">
    <property type="nucleotide sequence ID" value="NZ_LT630450.1"/>
</dbReference>
<dbReference type="AlphaFoldDB" id="A0A1K1LDB0"/>
<dbReference type="OrthoDB" id="1060501at2"/>
<dbReference type="InterPro" id="IPR017030">
    <property type="entry name" value="Vir_effector_SfrC"/>
</dbReference>
<dbReference type="Proteomes" id="UP000186323">
    <property type="component" value="Chromosome I"/>
</dbReference>
<dbReference type="KEGG" id="dpg:DESPIGER_0807"/>
<evidence type="ECO:0000313" key="1">
    <source>
        <dbReference type="EMBL" id="SFV72682.1"/>
    </source>
</evidence>
<accession>A0A1K1LDB0</accession>
<evidence type="ECO:0000313" key="2">
    <source>
        <dbReference type="Proteomes" id="UP000186323"/>
    </source>
</evidence>
<proteinExistence type="predicted"/>
<dbReference type="PIRSF" id="PIRSF034586">
    <property type="entry name" value="Vir_effector_SfrC"/>
    <property type="match status" value="1"/>
</dbReference>
<dbReference type="InterPro" id="IPR027417">
    <property type="entry name" value="P-loop_NTPase"/>
</dbReference>
<dbReference type="EMBL" id="LT630450">
    <property type="protein sequence ID" value="SFV72682.1"/>
    <property type="molecule type" value="Genomic_DNA"/>
</dbReference>